<keyword evidence="2 4" id="KW-0378">Hydrolase</keyword>
<organism evidence="4 5">
    <name type="scientific">Lentihominibacter hominis</name>
    <dbReference type="NCBI Taxonomy" id="2763645"/>
    <lineage>
        <taxon>Bacteria</taxon>
        <taxon>Bacillati</taxon>
        <taxon>Bacillota</taxon>
        <taxon>Clostridia</taxon>
        <taxon>Peptostreptococcales</taxon>
        <taxon>Anaerovoracaceae</taxon>
        <taxon>Lentihominibacter</taxon>
    </lineage>
</organism>
<dbReference type="PROSITE" id="PS50263">
    <property type="entry name" value="CN_HYDROLASE"/>
    <property type="match status" value="1"/>
</dbReference>
<evidence type="ECO:0000313" key="4">
    <source>
        <dbReference type="EMBL" id="MBC8567346.1"/>
    </source>
</evidence>
<dbReference type="Proteomes" id="UP000610862">
    <property type="component" value="Unassembled WGS sequence"/>
</dbReference>
<dbReference type="Pfam" id="PF00795">
    <property type="entry name" value="CN_hydrolase"/>
    <property type="match status" value="1"/>
</dbReference>
<keyword evidence="5" id="KW-1185">Reference proteome</keyword>
<sequence>MKGSFNKKESMQKAEKFIREAAGNGAEIISLPEMWNCPYSNDYFRKYAEKESGETVEFLSSIASDLGIYLIGGSIPEIDGEDVFNTSFSFDRKGNIIGKHRKVHLFDIDVKGGIRFMESDTLTAGHDMTVIDTEYCKIGVAICYDVRFPEWFRKMALSGAKVIILPAAFNLTTGPAHWDITMRARALDNQVYFAANSPARDEAGPYQAYGGSCIVDPWGRFISHADERECIIYGDVDIETVESVRQQLPLLKHRREELY</sequence>
<dbReference type="PANTHER" id="PTHR23088:SF30">
    <property type="entry name" value="OMEGA-AMIDASE NIT2"/>
    <property type="match status" value="1"/>
</dbReference>
<name>A0A926I7Q0_9FIRM</name>
<comment type="caution">
    <text evidence="4">The sequence shown here is derived from an EMBL/GenBank/DDBJ whole genome shotgun (WGS) entry which is preliminary data.</text>
</comment>
<protein>
    <submittedName>
        <fullName evidence="4">Carbon-nitrogen hydrolase family protein</fullName>
    </submittedName>
</protein>
<dbReference type="AlphaFoldDB" id="A0A926I7Q0"/>
<dbReference type="InterPro" id="IPR003010">
    <property type="entry name" value="C-N_Hydrolase"/>
</dbReference>
<dbReference type="PROSITE" id="PS01227">
    <property type="entry name" value="UPF0012"/>
    <property type="match status" value="1"/>
</dbReference>
<dbReference type="GO" id="GO:0006528">
    <property type="term" value="P:asparagine metabolic process"/>
    <property type="evidence" value="ECO:0007669"/>
    <property type="project" value="TreeGrafter"/>
</dbReference>
<dbReference type="EMBL" id="JACRTA010000001">
    <property type="protein sequence ID" value="MBC8567346.1"/>
    <property type="molecule type" value="Genomic_DNA"/>
</dbReference>
<proteinExistence type="inferred from homology"/>
<dbReference type="InterPro" id="IPR001110">
    <property type="entry name" value="UPF0012_CS"/>
</dbReference>
<evidence type="ECO:0000259" key="3">
    <source>
        <dbReference type="PROSITE" id="PS50263"/>
    </source>
</evidence>
<dbReference type="InterPro" id="IPR036526">
    <property type="entry name" value="C-N_Hydrolase_sf"/>
</dbReference>
<dbReference type="SUPFAM" id="SSF56317">
    <property type="entry name" value="Carbon-nitrogen hydrolase"/>
    <property type="match status" value="1"/>
</dbReference>
<dbReference type="GO" id="GO:0006107">
    <property type="term" value="P:oxaloacetate metabolic process"/>
    <property type="evidence" value="ECO:0007669"/>
    <property type="project" value="TreeGrafter"/>
</dbReference>
<reference evidence="4" key="1">
    <citation type="submission" date="2020-08" db="EMBL/GenBank/DDBJ databases">
        <title>Genome public.</title>
        <authorList>
            <person name="Liu C."/>
            <person name="Sun Q."/>
        </authorList>
    </citation>
    <scope>NUCLEOTIDE SEQUENCE</scope>
    <source>
        <strain evidence="4">NSJ-24</strain>
    </source>
</reference>
<dbReference type="CDD" id="cd07572">
    <property type="entry name" value="nit"/>
    <property type="match status" value="1"/>
</dbReference>
<evidence type="ECO:0000256" key="2">
    <source>
        <dbReference type="ARBA" id="ARBA00022801"/>
    </source>
</evidence>
<dbReference type="GO" id="GO:0006541">
    <property type="term" value="P:glutamine metabolic process"/>
    <property type="evidence" value="ECO:0007669"/>
    <property type="project" value="TreeGrafter"/>
</dbReference>
<feature type="domain" description="CN hydrolase" evidence="3">
    <location>
        <begin position="1"/>
        <end position="238"/>
    </location>
</feature>
<dbReference type="Gene3D" id="3.60.110.10">
    <property type="entry name" value="Carbon-nitrogen hydrolase"/>
    <property type="match status" value="1"/>
</dbReference>
<evidence type="ECO:0000256" key="1">
    <source>
        <dbReference type="ARBA" id="ARBA00010613"/>
    </source>
</evidence>
<dbReference type="PANTHER" id="PTHR23088">
    <property type="entry name" value="NITRILASE-RELATED"/>
    <property type="match status" value="1"/>
</dbReference>
<evidence type="ECO:0000313" key="5">
    <source>
        <dbReference type="Proteomes" id="UP000610862"/>
    </source>
</evidence>
<dbReference type="InterPro" id="IPR045254">
    <property type="entry name" value="Nit1/2_C-N_Hydrolase"/>
</dbReference>
<comment type="similarity">
    <text evidence="1">Belongs to the carbon-nitrogen hydrolase superfamily. NIT1/NIT2 family.</text>
</comment>
<accession>A0A926I7Q0</accession>
<gene>
    <name evidence="4" type="ORF">H8692_01025</name>
</gene>
<dbReference type="GO" id="GO:0050152">
    <property type="term" value="F:omega-amidase activity"/>
    <property type="evidence" value="ECO:0007669"/>
    <property type="project" value="TreeGrafter"/>
</dbReference>